<gene>
    <name evidence="2" type="ORF">MGAL_10B022048</name>
</gene>
<dbReference type="AlphaFoldDB" id="A0A8B6FI46"/>
<name>A0A8B6FI46_MYTGA</name>
<evidence type="ECO:0000259" key="1">
    <source>
        <dbReference type="Pfam" id="PF18701"/>
    </source>
</evidence>
<comment type="caution">
    <text evidence="2">The sequence shown here is derived from an EMBL/GenBank/DDBJ whole genome shotgun (WGS) entry which is preliminary data.</text>
</comment>
<reference evidence="2" key="1">
    <citation type="submission" date="2018-11" db="EMBL/GenBank/DDBJ databases">
        <authorList>
            <person name="Alioto T."/>
            <person name="Alioto T."/>
        </authorList>
    </citation>
    <scope>NUCLEOTIDE SEQUENCE</scope>
</reference>
<keyword evidence="3" id="KW-1185">Reference proteome</keyword>
<protein>
    <recommendedName>
        <fullName evidence="1">DUF5641 domain-containing protein</fullName>
    </recommendedName>
</protein>
<dbReference type="Pfam" id="PF18701">
    <property type="entry name" value="DUF5641"/>
    <property type="match status" value="1"/>
</dbReference>
<dbReference type="PANTHER" id="PTHR47331">
    <property type="entry name" value="PHD-TYPE DOMAIN-CONTAINING PROTEIN"/>
    <property type="match status" value="1"/>
</dbReference>
<accession>A0A8B6FI46</accession>
<organism evidence="2 3">
    <name type="scientific">Mytilus galloprovincialis</name>
    <name type="common">Mediterranean mussel</name>
    <dbReference type="NCBI Taxonomy" id="29158"/>
    <lineage>
        <taxon>Eukaryota</taxon>
        <taxon>Metazoa</taxon>
        <taxon>Spiralia</taxon>
        <taxon>Lophotrochozoa</taxon>
        <taxon>Mollusca</taxon>
        <taxon>Bivalvia</taxon>
        <taxon>Autobranchia</taxon>
        <taxon>Pteriomorphia</taxon>
        <taxon>Mytilida</taxon>
        <taxon>Mytiloidea</taxon>
        <taxon>Mytilidae</taxon>
        <taxon>Mytilinae</taxon>
        <taxon>Mytilus</taxon>
    </lineage>
</organism>
<feature type="domain" description="DUF5641" evidence="1">
    <location>
        <begin position="200"/>
        <end position="282"/>
    </location>
</feature>
<dbReference type="OrthoDB" id="6127549at2759"/>
<dbReference type="Proteomes" id="UP000596742">
    <property type="component" value="Unassembled WGS sequence"/>
</dbReference>
<dbReference type="InterPro" id="IPR040676">
    <property type="entry name" value="DUF5641"/>
</dbReference>
<sequence length="287" mass="32452">MEGENEFGSDMLDFVTRDFYVDDGLTSKPSSAEAIDLMKRTKSALKSIGNFRLHKISSNVEEVMHSFDNEDLAKGLKDLDLSSDILPVQHSLYEIDCIKNGEPLRGNSALLQLSPFIDNEGILCVGGRIKMVNVQPDERNPIIIPSRHWIATLIIRFFHQKIQHQCRQFTSGAIRTGGYWILVEACAISLGRFLETLVSGILANFKGRQKWTQERENIQEGDVVLLKDNQVNRLSWPMGIVTETFPSADNLVRKVEIRIVHTVDKDCVKPAFFVRPVTELVLLSKNL</sequence>
<dbReference type="EMBL" id="UYJE01006958">
    <property type="protein sequence ID" value="VDI50540.1"/>
    <property type="molecule type" value="Genomic_DNA"/>
</dbReference>
<evidence type="ECO:0000313" key="2">
    <source>
        <dbReference type="EMBL" id="VDI50540.1"/>
    </source>
</evidence>
<dbReference type="PANTHER" id="PTHR47331:SF6">
    <property type="entry name" value="DOUBLECORTIN DOMAIN-CONTAINING PROTEIN"/>
    <property type="match status" value="1"/>
</dbReference>
<evidence type="ECO:0000313" key="3">
    <source>
        <dbReference type="Proteomes" id="UP000596742"/>
    </source>
</evidence>
<proteinExistence type="predicted"/>